<keyword evidence="4" id="KW-1185">Reference proteome</keyword>
<gene>
    <name evidence="3" type="ORF">HUG12_10190</name>
</gene>
<protein>
    <submittedName>
        <fullName evidence="3">Uncharacterized protein</fullName>
    </submittedName>
</protein>
<dbReference type="OrthoDB" id="204612at2157"/>
<dbReference type="RefSeq" id="WP_179268661.1">
    <property type="nucleotide sequence ID" value="NZ_CP058579.1"/>
</dbReference>
<organism evidence="3 4">
    <name type="scientific">Halorarum salinum</name>
    <dbReference type="NCBI Taxonomy" id="2743089"/>
    <lineage>
        <taxon>Archaea</taxon>
        <taxon>Methanobacteriati</taxon>
        <taxon>Methanobacteriota</taxon>
        <taxon>Stenosarchaea group</taxon>
        <taxon>Halobacteria</taxon>
        <taxon>Halobacteriales</taxon>
        <taxon>Haloferacaceae</taxon>
        <taxon>Halorarum</taxon>
    </lineage>
</organism>
<dbReference type="KEGG" id="halu:HUG12_10190"/>
<evidence type="ECO:0000256" key="1">
    <source>
        <dbReference type="SAM" id="Coils"/>
    </source>
</evidence>
<feature type="region of interest" description="Disordered" evidence="2">
    <location>
        <begin position="70"/>
        <end position="112"/>
    </location>
</feature>
<dbReference type="InterPro" id="IPR043816">
    <property type="entry name" value="DUF5798"/>
</dbReference>
<dbReference type="Pfam" id="PF19111">
    <property type="entry name" value="DUF5798"/>
    <property type="match status" value="1"/>
</dbReference>
<feature type="compositionally biased region" description="Basic and acidic residues" evidence="2">
    <location>
        <begin position="79"/>
        <end position="91"/>
    </location>
</feature>
<name>A0A7D5Q9W7_9EURY</name>
<keyword evidence="1" id="KW-0175">Coiled coil</keyword>
<accession>A0A7D5Q9W7</accession>
<sequence>MGLGSTAKKIQTVADTAEKLYARVNEMREQVDRLRDTVSTTEERVERVEAELAEQRALVAALAEEQGVDVESVLADAEAPAHPDDGERDDTADAASDDGGDGSTDAVDGSTA</sequence>
<reference evidence="3 4" key="1">
    <citation type="submission" date="2020-06" db="EMBL/GenBank/DDBJ databases">
        <title>NJ-3-1, isolated from saline soil.</title>
        <authorList>
            <person name="Cui H.L."/>
            <person name="Shi X."/>
        </authorList>
    </citation>
    <scope>NUCLEOTIDE SEQUENCE [LARGE SCALE GENOMIC DNA]</scope>
    <source>
        <strain evidence="3 4">NJ-3-1</strain>
    </source>
</reference>
<feature type="coiled-coil region" evidence="1">
    <location>
        <begin position="10"/>
        <end position="65"/>
    </location>
</feature>
<evidence type="ECO:0000313" key="3">
    <source>
        <dbReference type="EMBL" id="QLG62076.1"/>
    </source>
</evidence>
<dbReference type="GeneID" id="56037831"/>
<proteinExistence type="predicted"/>
<dbReference type="Proteomes" id="UP000509626">
    <property type="component" value="Chromosome"/>
</dbReference>
<dbReference type="EMBL" id="CP058579">
    <property type="protein sequence ID" value="QLG62076.1"/>
    <property type="molecule type" value="Genomic_DNA"/>
</dbReference>
<feature type="compositionally biased region" description="Low complexity" evidence="2">
    <location>
        <begin position="103"/>
        <end position="112"/>
    </location>
</feature>
<evidence type="ECO:0000313" key="4">
    <source>
        <dbReference type="Proteomes" id="UP000509626"/>
    </source>
</evidence>
<evidence type="ECO:0000256" key="2">
    <source>
        <dbReference type="SAM" id="MobiDB-lite"/>
    </source>
</evidence>
<dbReference type="AlphaFoldDB" id="A0A7D5Q9W7"/>